<keyword evidence="1" id="KW-1133">Transmembrane helix</keyword>
<keyword evidence="1" id="KW-0812">Transmembrane</keyword>
<feature type="transmembrane region" description="Helical" evidence="1">
    <location>
        <begin position="99"/>
        <end position="118"/>
    </location>
</feature>
<dbReference type="STRING" id="1457250.GCA_000755225_01858"/>
<reference evidence="2 3" key="1">
    <citation type="journal article" date="2019" name="Nat. Commun.">
        <title>A new type of DNA phosphorothioation-based antiviral system in archaea.</title>
        <authorList>
            <person name="Xiong L."/>
            <person name="Liu S."/>
            <person name="Chen S."/>
            <person name="Xiao Y."/>
            <person name="Zhu B."/>
            <person name="Gao Y."/>
            <person name="Zhang Y."/>
            <person name="Chen B."/>
            <person name="Luo J."/>
            <person name="Deng Z."/>
            <person name="Chen X."/>
            <person name="Wang L."/>
            <person name="Chen S."/>
        </authorList>
    </citation>
    <scope>NUCLEOTIDE SEQUENCE [LARGE SCALE GENOMIC DNA]</scope>
    <source>
        <strain evidence="2 3">CBA1105</strain>
    </source>
</reference>
<evidence type="ECO:0000313" key="2">
    <source>
        <dbReference type="EMBL" id="QCC52445.1"/>
    </source>
</evidence>
<organism evidence="2 3">
    <name type="scientific">Halapricum salinum</name>
    <dbReference type="NCBI Taxonomy" id="1457250"/>
    <lineage>
        <taxon>Archaea</taxon>
        <taxon>Methanobacteriati</taxon>
        <taxon>Methanobacteriota</taxon>
        <taxon>Stenosarchaea group</taxon>
        <taxon>Halobacteria</taxon>
        <taxon>Halobacteriales</taxon>
        <taxon>Haloarculaceae</taxon>
        <taxon>Halapricum</taxon>
    </lineage>
</organism>
<accession>A0A4D6HFZ5</accession>
<protein>
    <submittedName>
        <fullName evidence="2">Uncharacterized protein</fullName>
    </submittedName>
</protein>
<feature type="transmembrane region" description="Helical" evidence="1">
    <location>
        <begin position="33"/>
        <end position="58"/>
    </location>
</feature>
<dbReference type="RefSeq" id="WP_049992767.1">
    <property type="nucleotide sequence ID" value="NZ_CP031310.1"/>
</dbReference>
<feature type="transmembrane region" description="Helical" evidence="1">
    <location>
        <begin position="70"/>
        <end position="87"/>
    </location>
</feature>
<sequence length="134" mass="14024">MLSRETVVQAGVGVLALAVFFAVPRIFGISDPTISVVASVLLNALIFGGAHLVLAILGEGNEDYPVTARWRTVGLVAALAVLALVAYGLSTATSLPQQWIHGGAVTGAVVVIVSFWYLEARDGYRESKADQGTI</sequence>
<dbReference type="AlphaFoldDB" id="A0A4D6HFZ5"/>
<dbReference type="KEGG" id="hsn:DV733_14925"/>
<keyword evidence="3" id="KW-1185">Reference proteome</keyword>
<name>A0A4D6HFZ5_9EURY</name>
<evidence type="ECO:0000256" key="1">
    <source>
        <dbReference type="SAM" id="Phobius"/>
    </source>
</evidence>
<evidence type="ECO:0000313" key="3">
    <source>
        <dbReference type="Proteomes" id="UP000296706"/>
    </source>
</evidence>
<keyword evidence="1" id="KW-0472">Membrane</keyword>
<gene>
    <name evidence="2" type="ORF">DV733_14925</name>
</gene>
<proteinExistence type="predicted"/>
<feature type="transmembrane region" description="Helical" evidence="1">
    <location>
        <begin position="7"/>
        <end position="27"/>
    </location>
</feature>
<dbReference type="Proteomes" id="UP000296706">
    <property type="component" value="Chromosome"/>
</dbReference>
<dbReference type="GeneID" id="39849179"/>
<dbReference type="EMBL" id="CP031310">
    <property type="protein sequence ID" value="QCC52445.1"/>
    <property type="molecule type" value="Genomic_DNA"/>
</dbReference>